<gene>
    <name evidence="1" type="ORF">ACFSL4_27035</name>
</gene>
<accession>A0ABW4IZT8</accession>
<reference evidence="2" key="1">
    <citation type="journal article" date="2019" name="Int. J. Syst. Evol. Microbiol.">
        <title>The Global Catalogue of Microorganisms (GCM) 10K type strain sequencing project: providing services to taxonomists for standard genome sequencing and annotation.</title>
        <authorList>
            <consortium name="The Broad Institute Genomics Platform"/>
            <consortium name="The Broad Institute Genome Sequencing Center for Infectious Disease"/>
            <person name="Wu L."/>
            <person name="Ma J."/>
        </authorList>
    </citation>
    <scope>NUCLEOTIDE SEQUENCE [LARGE SCALE GENOMIC DNA]</scope>
    <source>
        <strain evidence="2">CGMCC 1.12470</strain>
    </source>
</reference>
<organism evidence="1 2">
    <name type="scientific">Streptomyces caeni</name>
    <dbReference type="NCBI Taxonomy" id="2307231"/>
    <lineage>
        <taxon>Bacteria</taxon>
        <taxon>Bacillati</taxon>
        <taxon>Actinomycetota</taxon>
        <taxon>Actinomycetes</taxon>
        <taxon>Kitasatosporales</taxon>
        <taxon>Streptomycetaceae</taxon>
        <taxon>Streptomyces</taxon>
    </lineage>
</organism>
<name>A0ABW4IZT8_9ACTN</name>
<dbReference type="EMBL" id="JBHUDX010000083">
    <property type="protein sequence ID" value="MFD1661753.1"/>
    <property type="molecule type" value="Genomic_DNA"/>
</dbReference>
<evidence type="ECO:0000313" key="1">
    <source>
        <dbReference type="EMBL" id="MFD1661753.1"/>
    </source>
</evidence>
<protein>
    <submittedName>
        <fullName evidence="1">Uncharacterized protein</fullName>
    </submittedName>
</protein>
<dbReference type="RefSeq" id="WP_381088157.1">
    <property type="nucleotide sequence ID" value="NZ_JBHUDX010000083.1"/>
</dbReference>
<comment type="caution">
    <text evidence="1">The sequence shown here is derived from an EMBL/GenBank/DDBJ whole genome shotgun (WGS) entry which is preliminary data.</text>
</comment>
<keyword evidence="2" id="KW-1185">Reference proteome</keyword>
<dbReference type="Proteomes" id="UP001597261">
    <property type="component" value="Unassembled WGS sequence"/>
</dbReference>
<proteinExistence type="predicted"/>
<sequence>MSRMTLPSEGDPQSVSALYLSRLDHESLYSDAELLQAIAETVERVGGRHELAGRYTEALCEEAAAGGRRQGERRRWAHRMARELARNPACTLRAERLRGTS</sequence>
<evidence type="ECO:0000313" key="2">
    <source>
        <dbReference type="Proteomes" id="UP001597261"/>
    </source>
</evidence>